<keyword evidence="1" id="KW-1133">Transmembrane helix</keyword>
<feature type="transmembrane region" description="Helical" evidence="1">
    <location>
        <begin position="12"/>
        <end position="30"/>
    </location>
</feature>
<sequence length="232" mass="27385">MNIKFTNSQLILFLSFVYYLPVILLNEYFLDDHYRVLTGDYAWVGDYRPIADYLYYFLGLSFDVVDTFPIPYIIQYFTISILLGYLVVGISNKFELKKELINYITIICFFILLNPFFLQNIYFRFDSIAMVFSVMIILFLLIIQQIKIEFFALLVVLFLYQSSIIGYPIIVCINVIYLILKNNNRVSIYKYSISRMCVFFSAILVFILLLVILFSQTVMLPVILILLDLYLN</sequence>
<evidence type="ECO:0000313" key="3">
    <source>
        <dbReference type="Proteomes" id="UP000503505"/>
    </source>
</evidence>
<dbReference type="Proteomes" id="UP000503505">
    <property type="component" value="Chromosome"/>
</dbReference>
<organism evidence="2 3">
    <name type="scientific">Acinetobacter schindleri</name>
    <dbReference type="NCBI Taxonomy" id="108981"/>
    <lineage>
        <taxon>Bacteria</taxon>
        <taxon>Pseudomonadati</taxon>
        <taxon>Pseudomonadota</taxon>
        <taxon>Gammaproteobacteria</taxon>
        <taxon>Moraxellales</taxon>
        <taxon>Moraxellaceae</taxon>
        <taxon>Acinetobacter</taxon>
    </lineage>
</organism>
<protein>
    <submittedName>
        <fullName evidence="2">Uncharacterized protein</fullName>
    </submittedName>
</protein>
<reference evidence="2 3" key="1">
    <citation type="submission" date="2019-09" db="EMBL/GenBank/DDBJ databases">
        <title>Non-baumannii Acinetobacter spp. carrying blaNDM-1 isolated in China.</title>
        <authorList>
            <person name="Cui C."/>
            <person name="Chen C."/>
            <person name="Sun J."/>
            <person name="Liu Y."/>
        </authorList>
    </citation>
    <scope>NUCLEOTIDE SEQUENCE [LARGE SCALE GENOMIC DNA]</scope>
    <source>
        <strain evidence="2 3">HZE23-1</strain>
    </source>
</reference>
<feature type="transmembrane region" description="Helical" evidence="1">
    <location>
        <begin position="100"/>
        <end position="117"/>
    </location>
</feature>
<keyword evidence="1" id="KW-0812">Transmembrane</keyword>
<gene>
    <name evidence="2" type="ORF">FSC10_01795</name>
</gene>
<feature type="transmembrane region" description="Helical" evidence="1">
    <location>
        <begin position="70"/>
        <end position="88"/>
    </location>
</feature>
<name>A0AAE6WS01_9GAMM</name>
<feature type="transmembrane region" description="Helical" evidence="1">
    <location>
        <begin position="123"/>
        <end position="143"/>
    </location>
</feature>
<evidence type="ECO:0000256" key="1">
    <source>
        <dbReference type="SAM" id="Phobius"/>
    </source>
</evidence>
<feature type="transmembrane region" description="Helical" evidence="1">
    <location>
        <begin position="199"/>
        <end position="227"/>
    </location>
</feature>
<dbReference type="AlphaFoldDB" id="A0AAE6WS01"/>
<dbReference type="EMBL" id="CP044463">
    <property type="protein sequence ID" value="QIC66180.1"/>
    <property type="molecule type" value="Genomic_DNA"/>
</dbReference>
<keyword evidence="1" id="KW-0472">Membrane</keyword>
<evidence type="ECO:0000313" key="2">
    <source>
        <dbReference type="EMBL" id="QIC66180.1"/>
    </source>
</evidence>
<feature type="transmembrane region" description="Helical" evidence="1">
    <location>
        <begin position="150"/>
        <end position="179"/>
    </location>
</feature>
<accession>A0AAE6WS01</accession>
<dbReference type="RefSeq" id="WP_163170801.1">
    <property type="nucleotide sequence ID" value="NZ_CP044463.1"/>
</dbReference>
<proteinExistence type="predicted"/>